<dbReference type="EMBL" id="JADGJD010000020">
    <property type="protein sequence ID" value="KAJ3056807.1"/>
    <property type="molecule type" value="Genomic_DNA"/>
</dbReference>
<name>A0AAD5SJF7_9FUNG</name>
<comment type="caution">
    <text evidence="2">The sequence shown here is derived from an EMBL/GenBank/DDBJ whole genome shotgun (WGS) entry which is preliminary data.</text>
</comment>
<dbReference type="Proteomes" id="UP001212841">
    <property type="component" value="Unassembled WGS sequence"/>
</dbReference>
<feature type="region of interest" description="Disordered" evidence="1">
    <location>
        <begin position="208"/>
        <end position="244"/>
    </location>
</feature>
<reference evidence="2" key="1">
    <citation type="submission" date="2020-05" db="EMBL/GenBank/DDBJ databases">
        <title>Phylogenomic resolution of chytrid fungi.</title>
        <authorList>
            <person name="Stajich J.E."/>
            <person name="Amses K."/>
            <person name="Simmons R."/>
            <person name="Seto K."/>
            <person name="Myers J."/>
            <person name="Bonds A."/>
            <person name="Quandt C.A."/>
            <person name="Barry K."/>
            <person name="Liu P."/>
            <person name="Grigoriev I."/>
            <person name="Longcore J.E."/>
            <person name="James T.Y."/>
        </authorList>
    </citation>
    <scope>NUCLEOTIDE SEQUENCE</scope>
    <source>
        <strain evidence="2">JEL0318</strain>
    </source>
</reference>
<feature type="compositionally biased region" description="Acidic residues" evidence="1">
    <location>
        <begin position="216"/>
        <end position="235"/>
    </location>
</feature>
<protein>
    <submittedName>
        <fullName evidence="2">Uncharacterized protein</fullName>
    </submittedName>
</protein>
<keyword evidence="3" id="KW-1185">Reference proteome</keyword>
<accession>A0AAD5SJF7</accession>
<evidence type="ECO:0000256" key="1">
    <source>
        <dbReference type="SAM" id="MobiDB-lite"/>
    </source>
</evidence>
<organism evidence="2 3">
    <name type="scientific">Rhizophlyctis rosea</name>
    <dbReference type="NCBI Taxonomy" id="64517"/>
    <lineage>
        <taxon>Eukaryota</taxon>
        <taxon>Fungi</taxon>
        <taxon>Fungi incertae sedis</taxon>
        <taxon>Chytridiomycota</taxon>
        <taxon>Chytridiomycota incertae sedis</taxon>
        <taxon>Chytridiomycetes</taxon>
        <taxon>Rhizophlyctidales</taxon>
        <taxon>Rhizophlyctidaceae</taxon>
        <taxon>Rhizophlyctis</taxon>
    </lineage>
</organism>
<sequence length="244" mass="27540">MLLSYRSETVASYRQRKHIDLLKRHASLVDEEIPVEDRHRFRRITEELLDWDPRELNMRERFDTALPNGKPSFKKGEEVEVQWKFRQNGEWAWWRGYVEYVRGGGFGAPAVEGLIDADDDSSDDDSEPFDEELNPRGIKVVFPHYPAGSIWDSVVANPYGLPGLNPPNSGSLGLVGGVRRVRCPVHQALWNRNFVVVRFEGVDVDVPNANNANAGDAEDDASEWTTDDEGEDADNTQEAAMGIV</sequence>
<gene>
    <name evidence="2" type="ORF">HK097_004071</name>
</gene>
<proteinExistence type="predicted"/>
<evidence type="ECO:0000313" key="3">
    <source>
        <dbReference type="Proteomes" id="UP001212841"/>
    </source>
</evidence>
<evidence type="ECO:0000313" key="2">
    <source>
        <dbReference type="EMBL" id="KAJ3056807.1"/>
    </source>
</evidence>
<dbReference type="AlphaFoldDB" id="A0AAD5SJF7"/>